<organism evidence="8 9">
    <name type="scientific">Aspergillus cristatus</name>
    <name type="common">Chinese Fuzhuan brick tea-fermentation fungus</name>
    <name type="synonym">Eurotium cristatum</name>
    <dbReference type="NCBI Taxonomy" id="573508"/>
    <lineage>
        <taxon>Eukaryota</taxon>
        <taxon>Fungi</taxon>
        <taxon>Dikarya</taxon>
        <taxon>Ascomycota</taxon>
        <taxon>Pezizomycotina</taxon>
        <taxon>Eurotiomycetes</taxon>
        <taxon>Eurotiomycetidae</taxon>
        <taxon>Eurotiales</taxon>
        <taxon>Aspergillaceae</taxon>
        <taxon>Aspergillus</taxon>
        <taxon>Aspergillus subgen. Aspergillus</taxon>
    </lineage>
</organism>
<evidence type="ECO:0000313" key="9">
    <source>
        <dbReference type="Proteomes" id="UP000094569"/>
    </source>
</evidence>
<keyword evidence="5" id="KW-0012">Acyltransferase</keyword>
<dbReference type="GO" id="GO:0016746">
    <property type="term" value="F:acyltransferase activity"/>
    <property type="evidence" value="ECO:0007669"/>
    <property type="project" value="UniProtKB-KW"/>
</dbReference>
<accession>A0A1E3BKB4</accession>
<dbReference type="VEuPathDB" id="FungiDB:SI65_02253"/>
<dbReference type="CDD" id="cd02440">
    <property type="entry name" value="AdoMet_MTases"/>
    <property type="match status" value="1"/>
</dbReference>
<dbReference type="Gene3D" id="3.30.559.10">
    <property type="entry name" value="Chloramphenicol acetyltransferase-like domain"/>
    <property type="match status" value="2"/>
</dbReference>
<dbReference type="InterPro" id="IPR054710">
    <property type="entry name" value="Tri101-like_N"/>
</dbReference>
<evidence type="ECO:0000313" key="8">
    <source>
        <dbReference type="EMBL" id="ODM21410.1"/>
    </source>
</evidence>
<dbReference type="PANTHER" id="PTHR44942:SF4">
    <property type="entry name" value="METHYLTRANSFERASE TYPE 11 DOMAIN-CONTAINING PROTEIN"/>
    <property type="match status" value="1"/>
</dbReference>
<dbReference type="Pfam" id="PF22664">
    <property type="entry name" value="TRI-like_N"/>
    <property type="match status" value="1"/>
</dbReference>
<dbReference type="InterPro" id="IPR023213">
    <property type="entry name" value="CAT-like_dom_sf"/>
</dbReference>
<evidence type="ECO:0000256" key="5">
    <source>
        <dbReference type="ARBA" id="ARBA00023315"/>
    </source>
</evidence>
<name>A0A1E3BKB4_ASPCR</name>
<keyword evidence="3" id="KW-0808">Transferase</keyword>
<dbReference type="OrthoDB" id="1862401at2759"/>
<dbReference type="InterPro" id="IPR051052">
    <property type="entry name" value="Diverse_substrate_MTase"/>
</dbReference>
<reference evidence="8 9" key="1">
    <citation type="journal article" date="2016" name="BMC Genomics">
        <title>Comparative genomic and transcriptomic analyses of the Fuzhuan brick tea-fermentation fungus Aspergillus cristatus.</title>
        <authorList>
            <person name="Ge Y."/>
            <person name="Wang Y."/>
            <person name="Liu Y."/>
            <person name="Tan Y."/>
            <person name="Ren X."/>
            <person name="Zhang X."/>
            <person name="Hyde K.D."/>
            <person name="Liu Y."/>
            <person name="Liu Z."/>
        </authorList>
    </citation>
    <scope>NUCLEOTIDE SEQUENCE [LARGE SCALE GENOMIC DNA]</scope>
    <source>
        <strain evidence="8 9">GZAAS20.1005</strain>
    </source>
</reference>
<dbReference type="GO" id="GO:0008757">
    <property type="term" value="F:S-adenosylmethionine-dependent methyltransferase activity"/>
    <property type="evidence" value="ECO:0007669"/>
    <property type="project" value="InterPro"/>
</dbReference>
<evidence type="ECO:0000256" key="1">
    <source>
        <dbReference type="ARBA" id="ARBA00008361"/>
    </source>
</evidence>
<dbReference type="Proteomes" id="UP000094569">
    <property type="component" value="Unassembled WGS sequence"/>
</dbReference>
<sequence>MLQSDTLDILGQVPGLYKLYTQISCLYPIIDPASHDDIVSTLRTGLDRLGESFPYITGEIIHEGESEGNTGIFKFAHLDRIPLVVKDLRDDASAPTMSAMRQADFPFSMLDENVIAPCMTINHLGSTIGLAVNSTPIFAVQVNFIAGGCILTVVGQHNVMDMTGQGQVMYLMSKACHNQPFTSEELEIGNMDRSKVISLLDESYEPGPELACQLVRPSPGNNAPPRPPPPKCTWAYLRFSPNALKALKSLATSNMPLSFGFISTDDTVSAFIWQCISRARIPRLESNAQSTFRRVVDVRQHLGLPPTYPGLMQNMTYNTSTLQHLLEEPLGATASRLRSQLDPQVVDLAYNTRALVTFLARSPDKTKTGFTANADTATDFAFSSWAKVELYNLDFNLGLGKPEAVRMRSLWNSGASEFPRPELINTSIPNTPINTLQSTQTTTMASFSSTSFSHARYSTFRPTYPPHLYNTILSFHTGPRTTALDLGTGHALVAREISKSFAHVHATDPSQPMLQLARELSANHPNITFHEATAENSGFLEDGSVDLVTAGQAAHWFDYERLWPELGRVVKPGGTVAFWGYTDPVILGYPHATELIEHYGSSADPDLLGGYWQQPGRDIVLGKLRAIQPPGEDWETTRVEYDPKTREGTMFMRAKMKLGELAEFVRTWSAYHGWQGRWPERRKKVDDEDTDNTGDVVDGLMERIRVEESRLSGEGVQGGWREVVVELEWGTGLVLARRR</sequence>
<dbReference type="PANTHER" id="PTHR44942">
    <property type="entry name" value="METHYLTRANSF_11 DOMAIN-CONTAINING PROTEIN"/>
    <property type="match status" value="1"/>
</dbReference>
<dbReference type="AlphaFoldDB" id="A0A1E3BKB4"/>
<dbReference type="EMBL" id="JXNT01000002">
    <property type="protein sequence ID" value="ODM21410.1"/>
    <property type="molecule type" value="Genomic_DNA"/>
</dbReference>
<evidence type="ECO:0000256" key="2">
    <source>
        <dbReference type="ARBA" id="ARBA00022603"/>
    </source>
</evidence>
<dbReference type="Pfam" id="PF08241">
    <property type="entry name" value="Methyltransf_11"/>
    <property type="match status" value="1"/>
</dbReference>
<feature type="domain" description="Trichothecene 3-O-acetyltransferase-like N-terminal" evidence="7">
    <location>
        <begin position="19"/>
        <end position="176"/>
    </location>
</feature>
<keyword evidence="2" id="KW-0489">Methyltransferase</keyword>
<keyword evidence="9" id="KW-1185">Reference proteome</keyword>
<dbReference type="Gene3D" id="3.40.50.150">
    <property type="entry name" value="Vaccinia Virus protein VP39"/>
    <property type="match status" value="1"/>
</dbReference>
<comment type="caution">
    <text evidence="8">The sequence shown here is derived from an EMBL/GenBank/DDBJ whole genome shotgun (WGS) entry which is preliminary data.</text>
</comment>
<keyword evidence="4" id="KW-0949">S-adenosyl-L-methionine</keyword>
<evidence type="ECO:0000259" key="7">
    <source>
        <dbReference type="Pfam" id="PF22664"/>
    </source>
</evidence>
<feature type="domain" description="Methyltransferase type 11" evidence="6">
    <location>
        <begin position="484"/>
        <end position="578"/>
    </location>
</feature>
<evidence type="ECO:0000256" key="4">
    <source>
        <dbReference type="ARBA" id="ARBA00022691"/>
    </source>
</evidence>
<dbReference type="InterPro" id="IPR013216">
    <property type="entry name" value="Methyltransf_11"/>
</dbReference>
<evidence type="ECO:0000259" key="6">
    <source>
        <dbReference type="Pfam" id="PF08241"/>
    </source>
</evidence>
<dbReference type="GO" id="GO:0032259">
    <property type="term" value="P:methylation"/>
    <property type="evidence" value="ECO:0007669"/>
    <property type="project" value="UniProtKB-KW"/>
</dbReference>
<protein>
    <submittedName>
        <fullName evidence="8">Uncharacterized protein</fullName>
    </submittedName>
</protein>
<proteinExistence type="inferred from homology"/>
<gene>
    <name evidence="8" type="ORF">SI65_02253</name>
</gene>
<dbReference type="InterPro" id="IPR029063">
    <property type="entry name" value="SAM-dependent_MTases_sf"/>
</dbReference>
<dbReference type="SUPFAM" id="SSF53335">
    <property type="entry name" value="S-adenosyl-L-methionine-dependent methyltransferases"/>
    <property type="match status" value="1"/>
</dbReference>
<comment type="similarity">
    <text evidence="1">Belongs to the methyltransferase superfamily.</text>
</comment>
<evidence type="ECO:0000256" key="3">
    <source>
        <dbReference type="ARBA" id="ARBA00022679"/>
    </source>
</evidence>
<dbReference type="STRING" id="573508.A0A1E3BKB4"/>